<comment type="caution">
    <text evidence="5">The sequence shown here is derived from an EMBL/GenBank/DDBJ whole genome shotgun (WGS) entry which is preliminary data.</text>
</comment>
<keyword evidence="6" id="KW-1185">Reference proteome</keyword>
<evidence type="ECO:0000256" key="2">
    <source>
        <dbReference type="PROSITE-ProRule" id="PRU00176"/>
    </source>
</evidence>
<dbReference type="InParanoid" id="A0A1V8TNM6"/>
<proteinExistence type="predicted"/>
<feature type="region of interest" description="Disordered" evidence="3">
    <location>
        <begin position="713"/>
        <end position="734"/>
    </location>
</feature>
<protein>
    <recommendedName>
        <fullName evidence="4">RRM domain-containing protein</fullName>
    </recommendedName>
</protein>
<evidence type="ECO:0000259" key="4">
    <source>
        <dbReference type="PROSITE" id="PS50102"/>
    </source>
</evidence>
<dbReference type="PROSITE" id="PS50102">
    <property type="entry name" value="RRM"/>
    <property type="match status" value="1"/>
</dbReference>
<dbReference type="GO" id="GO:0003723">
    <property type="term" value="F:RNA binding"/>
    <property type="evidence" value="ECO:0007669"/>
    <property type="project" value="UniProtKB-UniRule"/>
</dbReference>
<dbReference type="Proteomes" id="UP000192596">
    <property type="component" value="Unassembled WGS sequence"/>
</dbReference>
<sequence>MTAPLHESIPSRDNGDRFASMDFRASLPDTATSTNSPPSHSSPSSPSSKAATKQSGQRIPPLREILAIKSTPDRIQAYSSARETFAHKNTGLNDWISAMMAQHPEHADITSRPPLNPSQVKSEAKKLAVRLADICHRVLLELVNCAGRKDDEALIRNGSGATREALEDGSNGPSKGHKYMGEVITVNGVEGRDRWLRDSANMLQIWCHDAQMAAPLFGGSGQTAWNLATEKLMNMGNRLINATGDTCSQWPHSELSHLVRELRNLCKDAARAAALSDNSDGPDDEYVAVSDAGEVISFEEGIADALQDLIDLSPALMMAPPPTNVLYASEDSQSRSTALGYADIMAENVATQAISNADDAIWKGIRATLTRECVSSAYSNRAAVVLAKEESHAADAIFALRDLNIGMIYTLGFKATSSMTSRTQHVGGIEDLKRITPPFVIVSILPTEMAALITPLFKYLGSNSPDTRTKESGSGRGVSGVFLDLSNGTGSPDIIAAATARGWTAYGVTVDEVKSEGSRIHHTREVVTTNTVQRATSAFRPDHVPNLTPARNPPCNTVVVDGISDQTSEDELANLFNKQPGYRRLCYRTKHSGPTCLVEFEDVSFAAKALDAFSGSMSLNKSTDEPIRLSFAKSPLGVRSEPLPKPRASSRYASENRTMLINSLSGLSAVPAVDDRAWTADADPTQLMAYTGAWASPREDVAGGKLSTRTLAARARPAESKSHALPDSELQHSSAARLDKERAWLVRDM</sequence>
<evidence type="ECO:0000256" key="3">
    <source>
        <dbReference type="SAM" id="MobiDB-lite"/>
    </source>
</evidence>
<reference evidence="6" key="1">
    <citation type="submission" date="2017-03" db="EMBL/GenBank/DDBJ databases">
        <title>Genomes of endolithic fungi from Antarctica.</title>
        <authorList>
            <person name="Coleine C."/>
            <person name="Masonjones S."/>
            <person name="Stajich J.E."/>
        </authorList>
    </citation>
    <scope>NUCLEOTIDE SEQUENCE [LARGE SCALE GENOMIC DNA]</scope>
    <source>
        <strain evidence="6">CCFEE 5527</strain>
    </source>
</reference>
<evidence type="ECO:0000313" key="6">
    <source>
        <dbReference type="Proteomes" id="UP000192596"/>
    </source>
</evidence>
<dbReference type="Pfam" id="PF00076">
    <property type="entry name" value="RRM_1"/>
    <property type="match status" value="1"/>
</dbReference>
<dbReference type="InterPro" id="IPR000504">
    <property type="entry name" value="RRM_dom"/>
</dbReference>
<name>A0A1V8TNM6_9PEZI</name>
<keyword evidence="1 2" id="KW-0694">RNA-binding</keyword>
<feature type="region of interest" description="Disordered" evidence="3">
    <location>
        <begin position="1"/>
        <end position="62"/>
    </location>
</feature>
<dbReference type="InterPro" id="IPR012677">
    <property type="entry name" value="Nucleotide-bd_a/b_plait_sf"/>
</dbReference>
<organism evidence="5 6">
    <name type="scientific">Cryoendolithus antarcticus</name>
    <dbReference type="NCBI Taxonomy" id="1507870"/>
    <lineage>
        <taxon>Eukaryota</taxon>
        <taxon>Fungi</taxon>
        <taxon>Dikarya</taxon>
        <taxon>Ascomycota</taxon>
        <taxon>Pezizomycotina</taxon>
        <taxon>Dothideomycetes</taxon>
        <taxon>Dothideomycetidae</taxon>
        <taxon>Cladosporiales</taxon>
        <taxon>Cladosporiaceae</taxon>
        <taxon>Cryoendolithus</taxon>
    </lineage>
</organism>
<dbReference type="EMBL" id="NAJO01000004">
    <property type="protein sequence ID" value="OQO12979.1"/>
    <property type="molecule type" value="Genomic_DNA"/>
</dbReference>
<feature type="compositionally biased region" description="Basic and acidic residues" evidence="3">
    <location>
        <begin position="716"/>
        <end position="730"/>
    </location>
</feature>
<dbReference type="SUPFAM" id="SSF54928">
    <property type="entry name" value="RNA-binding domain, RBD"/>
    <property type="match status" value="1"/>
</dbReference>
<dbReference type="Gene3D" id="3.30.70.330">
    <property type="match status" value="1"/>
</dbReference>
<gene>
    <name evidence="5" type="ORF">B0A48_02443</name>
</gene>
<evidence type="ECO:0000313" key="5">
    <source>
        <dbReference type="EMBL" id="OQO12979.1"/>
    </source>
</evidence>
<feature type="compositionally biased region" description="Low complexity" evidence="3">
    <location>
        <begin position="36"/>
        <end position="48"/>
    </location>
</feature>
<dbReference type="OrthoDB" id="5151921at2759"/>
<feature type="domain" description="RRM" evidence="4">
    <location>
        <begin position="556"/>
        <end position="634"/>
    </location>
</feature>
<dbReference type="InterPro" id="IPR035979">
    <property type="entry name" value="RBD_domain_sf"/>
</dbReference>
<dbReference type="PANTHER" id="PTHR10501">
    <property type="entry name" value="U1 SMALL NUCLEAR RIBONUCLEOPROTEIN A/U2 SMALL NUCLEAR RIBONUCLEOPROTEIN B"/>
    <property type="match status" value="1"/>
</dbReference>
<dbReference type="AlphaFoldDB" id="A0A1V8TNM6"/>
<dbReference type="STRING" id="1507870.A0A1V8TNM6"/>
<accession>A0A1V8TNM6</accession>
<evidence type="ECO:0000256" key="1">
    <source>
        <dbReference type="ARBA" id="ARBA00022884"/>
    </source>
</evidence>